<evidence type="ECO:0000256" key="5">
    <source>
        <dbReference type="ARBA" id="ARBA00023157"/>
    </source>
</evidence>
<evidence type="ECO:0000256" key="1">
    <source>
        <dbReference type="ARBA" id="ARBA00004613"/>
    </source>
</evidence>
<dbReference type="Gene3D" id="2.40.50.120">
    <property type="match status" value="1"/>
</dbReference>
<dbReference type="GO" id="GO:0005179">
    <property type="term" value="F:hormone activity"/>
    <property type="evidence" value="ECO:0007669"/>
    <property type="project" value="TreeGrafter"/>
</dbReference>
<evidence type="ECO:0000313" key="8">
    <source>
        <dbReference type="Proteomes" id="UP000886998"/>
    </source>
</evidence>
<dbReference type="OrthoDB" id="6092325at2759"/>
<proteinExistence type="inferred from homology"/>
<feature type="signal peptide" evidence="6">
    <location>
        <begin position="1"/>
        <end position="20"/>
    </location>
</feature>
<feature type="chain" id="PRO_5036449650" evidence="6">
    <location>
        <begin position="21"/>
        <end position="291"/>
    </location>
</feature>
<organism evidence="7 8">
    <name type="scientific">Trichonephila inaurata madagascariensis</name>
    <dbReference type="NCBI Taxonomy" id="2747483"/>
    <lineage>
        <taxon>Eukaryota</taxon>
        <taxon>Metazoa</taxon>
        <taxon>Ecdysozoa</taxon>
        <taxon>Arthropoda</taxon>
        <taxon>Chelicerata</taxon>
        <taxon>Arachnida</taxon>
        <taxon>Araneae</taxon>
        <taxon>Araneomorphae</taxon>
        <taxon>Entelegynae</taxon>
        <taxon>Araneoidea</taxon>
        <taxon>Nephilidae</taxon>
        <taxon>Trichonephila</taxon>
        <taxon>Trichonephila inaurata</taxon>
    </lineage>
</organism>
<dbReference type="Proteomes" id="UP000886998">
    <property type="component" value="Unassembled WGS sequence"/>
</dbReference>
<keyword evidence="5" id="KW-1015">Disulfide bond</keyword>
<protein>
    <submittedName>
        <fullName evidence="7">Meteorin-like protein</fullName>
    </submittedName>
</protein>
<evidence type="ECO:0000313" key="7">
    <source>
        <dbReference type="EMBL" id="GFY78245.1"/>
    </source>
</evidence>
<dbReference type="GO" id="GO:0005615">
    <property type="term" value="C:extracellular space"/>
    <property type="evidence" value="ECO:0007669"/>
    <property type="project" value="TreeGrafter"/>
</dbReference>
<dbReference type="PANTHER" id="PTHR28593:SF3">
    <property type="entry name" value="METEORIN-LIKE PROTEIN"/>
    <property type="match status" value="1"/>
</dbReference>
<comment type="similarity">
    <text evidence="2">Belongs to the meteorin family.</text>
</comment>
<evidence type="ECO:0000256" key="4">
    <source>
        <dbReference type="ARBA" id="ARBA00022729"/>
    </source>
</evidence>
<dbReference type="AlphaFoldDB" id="A0A8X7CTE3"/>
<keyword evidence="8" id="KW-1185">Reference proteome</keyword>
<evidence type="ECO:0000256" key="2">
    <source>
        <dbReference type="ARBA" id="ARBA00005669"/>
    </source>
</evidence>
<comment type="caution">
    <text evidence="7">The sequence shown here is derived from an EMBL/GenBank/DDBJ whole genome shotgun (WGS) entry which is preliminary data.</text>
</comment>
<evidence type="ECO:0000256" key="6">
    <source>
        <dbReference type="SAM" id="SignalP"/>
    </source>
</evidence>
<evidence type="ECO:0000256" key="3">
    <source>
        <dbReference type="ARBA" id="ARBA00022525"/>
    </source>
</evidence>
<dbReference type="SUPFAM" id="SSF50242">
    <property type="entry name" value="TIMP-like"/>
    <property type="match status" value="1"/>
</dbReference>
<sequence length="291" mass="32812">MKLTLFSSTILLLFASLCTAGRPNFDNCDWTGSGTLEMALSRGVQPVYLRCNQGTIRWHYPQGALRIVLQSRSAGSPFSACIRRSKGSSGARIYLAGKKKLILIFNSEDPVDLVRCVTSEEGRVTLYVEADPISDLLRRTTAEFSYHLKKVSRRSNESLADECQPCSEEQLLHHYCSSDFVLQGKVTNLFHNQRLQVTELTVRTSKIHRTNELQKFPRISNDIPETVTPSKYVILQRPLKCGTKAGSGEYLFLGKWILGNPSLDCVPRITEWKKVRRKALQEGSNQCLLNL</sequence>
<keyword evidence="4 6" id="KW-0732">Signal</keyword>
<dbReference type="InterPro" id="IPR051998">
    <property type="entry name" value="Meteorin-like"/>
</dbReference>
<dbReference type="PANTHER" id="PTHR28593">
    <property type="entry name" value="METEORIN-LIKE PROTEIN"/>
    <property type="match status" value="1"/>
</dbReference>
<name>A0A8X7CTE3_9ARAC</name>
<gene>
    <name evidence="7" type="primary">X975_25214</name>
    <name evidence="7" type="ORF">TNIN_35081</name>
</gene>
<comment type="subcellular location">
    <subcellularLocation>
        <location evidence="1">Secreted</location>
    </subcellularLocation>
</comment>
<reference evidence="7" key="1">
    <citation type="submission" date="2020-08" db="EMBL/GenBank/DDBJ databases">
        <title>Multicomponent nature underlies the extraordinary mechanical properties of spider dragline silk.</title>
        <authorList>
            <person name="Kono N."/>
            <person name="Nakamura H."/>
            <person name="Mori M."/>
            <person name="Yoshida Y."/>
            <person name="Ohtoshi R."/>
            <person name="Malay A.D."/>
            <person name="Moran D.A.P."/>
            <person name="Tomita M."/>
            <person name="Numata K."/>
            <person name="Arakawa K."/>
        </authorList>
    </citation>
    <scope>NUCLEOTIDE SEQUENCE</scope>
</reference>
<dbReference type="EMBL" id="BMAV01022882">
    <property type="protein sequence ID" value="GFY78245.1"/>
    <property type="molecule type" value="Genomic_DNA"/>
</dbReference>
<accession>A0A8X7CTE3</accession>
<keyword evidence="3" id="KW-0964">Secreted</keyword>
<dbReference type="InterPro" id="IPR008993">
    <property type="entry name" value="TIMP-like_OB-fold"/>
</dbReference>